<feature type="domain" description="Reverse transcriptase" evidence="3">
    <location>
        <begin position="1"/>
        <end position="310"/>
    </location>
</feature>
<dbReference type="SUPFAM" id="SSF56672">
    <property type="entry name" value="DNA/RNA polymerases"/>
    <property type="match status" value="1"/>
</dbReference>
<evidence type="ECO:0000313" key="5">
    <source>
        <dbReference type="Proteomes" id="UP001274896"/>
    </source>
</evidence>
<dbReference type="InterPro" id="IPR043502">
    <property type="entry name" value="DNA/RNA_pol_sf"/>
</dbReference>
<feature type="region of interest" description="Disordered" evidence="1">
    <location>
        <begin position="564"/>
        <end position="610"/>
    </location>
</feature>
<dbReference type="InterPro" id="IPR011993">
    <property type="entry name" value="PH-like_dom_sf"/>
</dbReference>
<dbReference type="SUPFAM" id="SSF50729">
    <property type="entry name" value="PH domain-like"/>
    <property type="match status" value="1"/>
</dbReference>
<dbReference type="Gene3D" id="2.30.29.30">
    <property type="entry name" value="Pleckstrin-homology domain (PH domain)/Phosphotyrosine-binding domain (PTB)"/>
    <property type="match status" value="1"/>
</dbReference>
<evidence type="ECO:0000313" key="4">
    <source>
        <dbReference type="EMBL" id="KAK3557583.1"/>
    </source>
</evidence>
<comment type="caution">
    <text evidence="4">The sequence shown here is derived from an EMBL/GenBank/DDBJ whole genome shotgun (WGS) entry which is preliminary data.</text>
</comment>
<feature type="region of interest" description="Disordered" evidence="1">
    <location>
        <begin position="905"/>
        <end position="965"/>
    </location>
</feature>
<dbReference type="GO" id="GO:0050998">
    <property type="term" value="F:nitric-oxide synthase binding"/>
    <property type="evidence" value="ECO:0007669"/>
    <property type="project" value="TreeGrafter"/>
</dbReference>
<dbReference type="PANTHER" id="PTHR11232:SF76">
    <property type="entry name" value="CARBOXYL-TERMINAL PDZ LIGAND OF NEURONAL NITRIC OXIDE SYNTHASE PROTEIN"/>
    <property type="match status" value="1"/>
</dbReference>
<dbReference type="InterPro" id="IPR027851">
    <property type="entry name" value="DUF4628"/>
</dbReference>
<dbReference type="Pfam" id="PF15429">
    <property type="entry name" value="DUF4628"/>
    <property type="match status" value="1"/>
</dbReference>
<feature type="region of interest" description="Disordered" evidence="1">
    <location>
        <begin position="832"/>
        <end position="875"/>
    </location>
</feature>
<sequence length="965" mass="106722">IFYVSHDSQDLKIFSYIARDGQSNVFRCNVFKSKKKSQAMRIVRTVGQAFEVCHKLSLQHTQQNADGQEDADSPKTCTDSGLQDRELTGAEKTLAEETDIDAEELPFPDSTVDEFSRGVTDLDAAKEDDEGLKDTKSYARILFVDFSSAFNTIVPALLRDKLFQLNVPDSMCSWITDFLTDRRQFVRLGTHVSNLQHISTGSPQGCVLSPLLFSLYTNGCTSGHQSVKILKFADDTTLIGLISDGDESAYRGEMDRLVSWCSMNNLELNSLKTVEMIVDFRKDPAPLPPVILCDSPVTSVESFRFLGTSITKELKWEQNIRSLTKKAQQRMYFLRQLKKFLLPVKMLVNFHIAIIESGLLQLQPGTRPNCSVFSTQLRRDGVGQVMSGAWFPPDMTLAIQAKEFNLCFLRPENFVSHDLRVLQVPFGKLQLCDDASILLASPKMMLPSCSELAASTPLSMHHQLQLLQQQLSQQQQQTQVAVAQVHLLKDQLSAEAAARIEAQARVHQLLLQNKDLLQHISLLVKQIQELELKLTGNSSMGSQDSLLEITFRANVPPIICDATTPRPEDMVLPPLNDGTQLALPLSSPLGPPQQDQSPSPSQEESPSSRDELLGSLELLKFRESGIASEYESNTDESDERDSWGLQDDSSLRLLNVLNRHGPSDSLDDEIAHDCLAALSLLSAVDQSMFENSSAGEQLKQGTKMSSVSGRRDFSSPGGQKSSTHLKNLGKAMGAKVNDLLRRKEPGSLGDIGVTEVNKNVGVVWSSHKVTANSHISLDPFPRLDPPPPTNKKRLPRALKTTQEMMISSDPVVTSPELSDSSFLSSPEKIHQVKVPEQPEDPEKVSGADNTLEGQTEEENGSWVKGQSVYMDGIQTADEQKEHGILDEDQSRMLLSVPDLIHKDGLELKQKLSSSESRMASTPRPGKGDGRISVSEGELLQNGSVEHMRTSSGENEEPHPDLLSFE</sequence>
<organism evidence="4 5">
    <name type="scientific">Hemibagrus guttatus</name>
    <dbReference type="NCBI Taxonomy" id="175788"/>
    <lineage>
        <taxon>Eukaryota</taxon>
        <taxon>Metazoa</taxon>
        <taxon>Chordata</taxon>
        <taxon>Craniata</taxon>
        <taxon>Vertebrata</taxon>
        <taxon>Euteleostomi</taxon>
        <taxon>Actinopterygii</taxon>
        <taxon>Neopterygii</taxon>
        <taxon>Teleostei</taxon>
        <taxon>Ostariophysi</taxon>
        <taxon>Siluriformes</taxon>
        <taxon>Bagridae</taxon>
        <taxon>Hemibagrus</taxon>
    </lineage>
</organism>
<evidence type="ECO:0000256" key="1">
    <source>
        <dbReference type="SAM" id="MobiDB-lite"/>
    </source>
</evidence>
<feature type="compositionally biased region" description="Polar residues" evidence="1">
    <location>
        <begin position="691"/>
        <end position="708"/>
    </location>
</feature>
<dbReference type="Pfam" id="PF00640">
    <property type="entry name" value="PID"/>
    <property type="match status" value="1"/>
</dbReference>
<proteinExistence type="predicted"/>
<protein>
    <recommendedName>
        <fullName evidence="6">Nitric oxide synthase 1 adaptor protein</fullName>
    </recommendedName>
</protein>
<reference evidence="4" key="1">
    <citation type="submission" date="2023-06" db="EMBL/GenBank/DDBJ databases">
        <title>Male Hemibagrus guttatus genome.</title>
        <authorList>
            <person name="Bian C."/>
        </authorList>
    </citation>
    <scope>NUCLEOTIDE SEQUENCE</scope>
    <source>
        <strain evidence="4">Male_cb2023</strain>
        <tissue evidence="4">Muscle</tissue>
    </source>
</reference>
<dbReference type="InterPro" id="IPR000477">
    <property type="entry name" value="RT_dom"/>
</dbReference>
<dbReference type="GO" id="GO:0016706">
    <property type="term" value="F:2-oxoglutarate-dependent dioxygenase activity"/>
    <property type="evidence" value="ECO:0007669"/>
    <property type="project" value="InterPro"/>
</dbReference>
<dbReference type="Pfam" id="PF00078">
    <property type="entry name" value="RVT_1"/>
    <property type="match status" value="1"/>
</dbReference>
<accession>A0AAE0VD71</accession>
<dbReference type="GO" id="GO:0008168">
    <property type="term" value="F:methyltransferase activity"/>
    <property type="evidence" value="ECO:0007669"/>
    <property type="project" value="InterPro"/>
</dbReference>
<dbReference type="PROSITE" id="PS01179">
    <property type="entry name" value="PID"/>
    <property type="match status" value="1"/>
</dbReference>
<feature type="domain" description="PID" evidence="2">
    <location>
        <begin position="14"/>
        <end position="55"/>
    </location>
</feature>
<feature type="region of interest" description="Disordered" evidence="1">
    <location>
        <begin position="691"/>
        <end position="725"/>
    </location>
</feature>
<feature type="compositionally biased region" description="Polar residues" evidence="1">
    <location>
        <begin position="716"/>
        <end position="725"/>
    </location>
</feature>
<dbReference type="PROSITE" id="PS50878">
    <property type="entry name" value="RT_POL"/>
    <property type="match status" value="1"/>
</dbReference>
<evidence type="ECO:0008006" key="6">
    <source>
        <dbReference type="Google" id="ProtNLM"/>
    </source>
</evidence>
<dbReference type="InterPro" id="IPR015095">
    <property type="entry name" value="AlkB_hom8_N"/>
</dbReference>
<feature type="non-terminal residue" evidence="4">
    <location>
        <position position="1"/>
    </location>
</feature>
<feature type="region of interest" description="Disordered" evidence="1">
    <location>
        <begin position="61"/>
        <end position="83"/>
    </location>
</feature>
<dbReference type="InterPro" id="IPR006020">
    <property type="entry name" value="PTB/PI_dom"/>
</dbReference>
<name>A0AAE0VD71_9TELE</name>
<feature type="compositionally biased region" description="Low complexity" evidence="1">
    <location>
        <begin position="580"/>
        <end position="605"/>
    </location>
</feature>
<dbReference type="PANTHER" id="PTHR11232">
    <property type="entry name" value="PHOSPHOTYROSINE INTERACTION DOMAIN-CONTAINING FAMILY MEMBER"/>
    <property type="match status" value="1"/>
</dbReference>
<keyword evidence="5" id="KW-1185">Reference proteome</keyword>
<evidence type="ECO:0000259" key="2">
    <source>
        <dbReference type="PROSITE" id="PS01179"/>
    </source>
</evidence>
<evidence type="ECO:0000259" key="3">
    <source>
        <dbReference type="PROSITE" id="PS50878"/>
    </source>
</evidence>
<gene>
    <name evidence="4" type="ORF">QTP70_030513</name>
</gene>
<dbReference type="Pfam" id="PF09004">
    <property type="entry name" value="ALKBH8_N"/>
    <property type="match status" value="1"/>
</dbReference>
<dbReference type="Proteomes" id="UP001274896">
    <property type="component" value="Unassembled WGS sequence"/>
</dbReference>
<dbReference type="EMBL" id="JAUCMX010000001">
    <property type="protein sequence ID" value="KAK3557583.1"/>
    <property type="molecule type" value="Genomic_DNA"/>
</dbReference>
<dbReference type="InterPro" id="IPR051133">
    <property type="entry name" value="Adapter_Engulfment-Domain"/>
</dbReference>
<dbReference type="AlphaFoldDB" id="A0AAE0VD71"/>